<organism evidence="1 2">
    <name type="scientific">Ridgeia piscesae</name>
    <name type="common">Tubeworm</name>
    <dbReference type="NCBI Taxonomy" id="27915"/>
    <lineage>
        <taxon>Eukaryota</taxon>
        <taxon>Metazoa</taxon>
        <taxon>Spiralia</taxon>
        <taxon>Lophotrochozoa</taxon>
        <taxon>Annelida</taxon>
        <taxon>Polychaeta</taxon>
        <taxon>Sedentaria</taxon>
        <taxon>Canalipalpata</taxon>
        <taxon>Sabellida</taxon>
        <taxon>Siboglinidae</taxon>
        <taxon>Ridgeia</taxon>
    </lineage>
</organism>
<dbReference type="SFLD" id="SFLDG01129">
    <property type="entry name" value="C1.5:_HAD__Beta-PGM__Phosphata"/>
    <property type="match status" value="1"/>
</dbReference>
<dbReference type="GO" id="GO:0005634">
    <property type="term" value="C:nucleus"/>
    <property type="evidence" value="ECO:0007669"/>
    <property type="project" value="TreeGrafter"/>
</dbReference>
<comment type="caution">
    <text evidence="1">The sequence shown here is derived from an EMBL/GenBank/DDBJ whole genome shotgun (WGS) entry which is preliminary data.</text>
</comment>
<dbReference type="Pfam" id="PF00702">
    <property type="entry name" value="Hydrolase"/>
    <property type="match status" value="1"/>
</dbReference>
<dbReference type="AlphaFoldDB" id="A0AAD9N3K3"/>
<dbReference type="InterPro" id="IPR006439">
    <property type="entry name" value="HAD-SF_hydro_IA"/>
</dbReference>
<dbReference type="InterPro" id="IPR051828">
    <property type="entry name" value="HAD-like_hydrolase_domain"/>
</dbReference>
<dbReference type="PRINTS" id="PR00413">
    <property type="entry name" value="HADHALOGNASE"/>
</dbReference>
<proteinExistence type="predicted"/>
<gene>
    <name evidence="1" type="ORF">NP493_2073g00005</name>
</gene>
<dbReference type="SUPFAM" id="SSF56784">
    <property type="entry name" value="HAD-like"/>
    <property type="match status" value="1"/>
</dbReference>
<dbReference type="NCBIfam" id="TIGR02252">
    <property type="entry name" value="DREG-2"/>
    <property type="match status" value="1"/>
</dbReference>
<protein>
    <recommendedName>
        <fullName evidence="3">Hydrolase of the HAD superfamily</fullName>
    </recommendedName>
</protein>
<dbReference type="InterPro" id="IPR044924">
    <property type="entry name" value="HAD-SF_hydro_IA_REG-2-like_cap"/>
</dbReference>
<keyword evidence="2" id="KW-1185">Reference proteome</keyword>
<dbReference type="EMBL" id="JAODUO010002072">
    <property type="protein sequence ID" value="KAK2155455.1"/>
    <property type="molecule type" value="Genomic_DNA"/>
</dbReference>
<sequence>MARLRLLTFDVTNTLLRLRTSPGREYADVARTFDVTVRADELDRVYRGVWAEKKSEHPVYGLDHGLTTEQWWADLVGRVFRRAGYVGSTATLQRIADKLHEEFSHGKNWEVMPFAVDVLKVLRDRGLKLGVVSNFDDRLERTLLSHSLLHFFDFVVTTVNSRSEKPDPAIFHAALTLAKVDPGDAGHVGDHVVEDYWAARNVGMHAFLLDGKGDASSRAEAANVAVRPNCVMRELRDLVAIIDSDFTAVAETTVW</sequence>
<dbReference type="PANTHER" id="PTHR46191">
    <property type="match status" value="1"/>
</dbReference>
<evidence type="ECO:0008006" key="3">
    <source>
        <dbReference type="Google" id="ProtNLM"/>
    </source>
</evidence>
<evidence type="ECO:0000313" key="2">
    <source>
        <dbReference type="Proteomes" id="UP001209878"/>
    </source>
</evidence>
<dbReference type="PANTHER" id="PTHR46191:SF2">
    <property type="entry name" value="HALOACID DEHALOGENASE-LIKE HYDROLASE DOMAIN-CONTAINING PROTEIN 3"/>
    <property type="match status" value="1"/>
</dbReference>
<reference evidence="1" key="1">
    <citation type="journal article" date="2023" name="Mol. Biol. Evol.">
        <title>Third-Generation Sequencing Reveals the Adaptive Role of the Epigenome in Three Deep-Sea Polychaetes.</title>
        <authorList>
            <person name="Perez M."/>
            <person name="Aroh O."/>
            <person name="Sun Y."/>
            <person name="Lan Y."/>
            <person name="Juniper S.K."/>
            <person name="Young C.R."/>
            <person name="Angers B."/>
            <person name="Qian P.Y."/>
        </authorList>
    </citation>
    <scope>NUCLEOTIDE SEQUENCE</scope>
    <source>
        <strain evidence="1">R07B-5</strain>
    </source>
</reference>
<dbReference type="CDD" id="cd16415">
    <property type="entry name" value="HAD_dREG-2_like"/>
    <property type="match status" value="1"/>
</dbReference>
<accession>A0AAD9N3K3</accession>
<dbReference type="Gene3D" id="3.40.50.1000">
    <property type="entry name" value="HAD superfamily/HAD-like"/>
    <property type="match status" value="1"/>
</dbReference>
<dbReference type="InterPro" id="IPR036412">
    <property type="entry name" value="HAD-like_sf"/>
</dbReference>
<dbReference type="InterPro" id="IPR023214">
    <property type="entry name" value="HAD_sf"/>
</dbReference>
<dbReference type="NCBIfam" id="TIGR01549">
    <property type="entry name" value="HAD-SF-IA-v1"/>
    <property type="match status" value="1"/>
</dbReference>
<dbReference type="Proteomes" id="UP001209878">
    <property type="component" value="Unassembled WGS sequence"/>
</dbReference>
<dbReference type="InterPro" id="IPR011949">
    <property type="entry name" value="HAD-SF_hydro_IA_REG-2-like"/>
</dbReference>
<dbReference type="SFLD" id="SFLDS00003">
    <property type="entry name" value="Haloacid_Dehalogenase"/>
    <property type="match status" value="1"/>
</dbReference>
<name>A0AAD9N3K3_RIDPI</name>
<evidence type="ECO:0000313" key="1">
    <source>
        <dbReference type="EMBL" id="KAK2155455.1"/>
    </source>
</evidence>
<dbReference type="Gene3D" id="1.10.150.720">
    <property type="entry name" value="Haloacid dehalogenase-like hydrolase"/>
    <property type="match status" value="1"/>
</dbReference>